<evidence type="ECO:0000313" key="2">
    <source>
        <dbReference type="EMBL" id="VFA81808.1"/>
    </source>
</evidence>
<organism evidence="2">
    <name type="scientific">Nocardia farcinica</name>
    <dbReference type="NCBI Taxonomy" id="37329"/>
    <lineage>
        <taxon>Bacteria</taxon>
        <taxon>Bacillati</taxon>
        <taxon>Actinomycetota</taxon>
        <taxon>Actinomycetes</taxon>
        <taxon>Mycobacteriales</taxon>
        <taxon>Nocardiaceae</taxon>
        <taxon>Nocardia</taxon>
    </lineage>
</organism>
<protein>
    <submittedName>
        <fullName evidence="2">Uncharacterized protein</fullName>
    </submittedName>
</protein>
<evidence type="ECO:0000256" key="1">
    <source>
        <dbReference type="SAM" id="MobiDB-lite"/>
    </source>
</evidence>
<dbReference type="AlphaFoldDB" id="A0A449G7V3"/>
<name>A0A449G7V3_NOCFR</name>
<feature type="region of interest" description="Disordered" evidence="1">
    <location>
        <begin position="98"/>
        <end position="130"/>
    </location>
</feature>
<feature type="compositionally biased region" description="Polar residues" evidence="1">
    <location>
        <begin position="103"/>
        <end position="120"/>
    </location>
</feature>
<proteinExistence type="predicted"/>
<sequence>MCANRSRQAQKLAGLLTARTHTKVRLDYHDAVTGGRCWHIKWTDGLSWRKMLAVAAELSDEVPSMDITQMRPARAATPLAEAAAVLVWLNDDEDRADFPRWSGRSTPTTRTATRNGSPTAGASAVKRCCH</sequence>
<accession>A0A449G7V3</accession>
<reference evidence="2" key="1">
    <citation type="submission" date="2019-02" db="EMBL/GenBank/DDBJ databases">
        <authorList>
            <consortium name="Pathogen Informatics"/>
        </authorList>
    </citation>
    <scope>NUCLEOTIDE SEQUENCE</scope>
    <source>
        <strain evidence="2">3012STDY6733949</strain>
    </source>
</reference>
<gene>
    <name evidence="2" type="ORF">NCTC1935_00290</name>
</gene>
<dbReference type="EMBL" id="CAACYE010000005">
    <property type="protein sequence ID" value="VFA81808.1"/>
    <property type="molecule type" value="Genomic_DNA"/>
</dbReference>